<reference evidence="2 3" key="1">
    <citation type="submission" date="2017-09" db="EMBL/GenBank/DDBJ databases">
        <title>Large-scale bioinformatics analysis of Bacillus genomes uncovers conserved roles of natural products in bacterial physiology.</title>
        <authorList>
            <consortium name="Agbiome Team Llc"/>
            <person name="Bleich R.M."/>
            <person name="Grubbs K.J."/>
            <person name="Santa Maria K.C."/>
            <person name="Allen S.E."/>
            <person name="Farag S."/>
            <person name="Shank E.A."/>
            <person name="Bowers A."/>
        </authorList>
    </citation>
    <scope>NUCLEOTIDE SEQUENCE [LARGE SCALE GENOMIC DNA]</scope>
    <source>
        <strain evidence="2 3">AFS041432</strain>
    </source>
</reference>
<keyword evidence="1" id="KW-0812">Transmembrane</keyword>
<evidence type="ECO:0000256" key="1">
    <source>
        <dbReference type="SAM" id="Phobius"/>
    </source>
</evidence>
<evidence type="ECO:0000313" key="3">
    <source>
        <dbReference type="Proteomes" id="UP000225872"/>
    </source>
</evidence>
<dbReference type="EMBL" id="NULO01000041">
    <property type="protein sequence ID" value="PGT02000.1"/>
    <property type="molecule type" value="Genomic_DNA"/>
</dbReference>
<dbReference type="AlphaFoldDB" id="A0A2C1DQP9"/>
<name>A0A2C1DQP9_BACCE</name>
<protein>
    <submittedName>
        <fullName evidence="2">Uncharacterized protein</fullName>
    </submittedName>
</protein>
<sequence length="33" mass="3822">MSTTLRWVIYTILSISIILILFVGYGVYSYFTS</sequence>
<accession>A0A2C1DQP9</accession>
<keyword evidence="1" id="KW-0472">Membrane</keyword>
<feature type="transmembrane region" description="Helical" evidence="1">
    <location>
        <begin position="7"/>
        <end position="31"/>
    </location>
</feature>
<gene>
    <name evidence="2" type="ORF">COD09_13520</name>
</gene>
<proteinExistence type="predicted"/>
<organism evidence="2 3">
    <name type="scientific">Bacillus cereus</name>
    <dbReference type="NCBI Taxonomy" id="1396"/>
    <lineage>
        <taxon>Bacteria</taxon>
        <taxon>Bacillati</taxon>
        <taxon>Bacillota</taxon>
        <taxon>Bacilli</taxon>
        <taxon>Bacillales</taxon>
        <taxon>Bacillaceae</taxon>
        <taxon>Bacillus</taxon>
        <taxon>Bacillus cereus group</taxon>
    </lineage>
</organism>
<dbReference type="Proteomes" id="UP000225872">
    <property type="component" value="Unassembled WGS sequence"/>
</dbReference>
<comment type="caution">
    <text evidence="2">The sequence shown here is derived from an EMBL/GenBank/DDBJ whole genome shotgun (WGS) entry which is preliminary data.</text>
</comment>
<evidence type="ECO:0000313" key="2">
    <source>
        <dbReference type="EMBL" id="PGT02000.1"/>
    </source>
</evidence>
<keyword evidence="1" id="KW-1133">Transmembrane helix</keyword>